<comment type="caution">
    <text evidence="2">The sequence shown here is derived from an EMBL/GenBank/DDBJ whole genome shotgun (WGS) entry which is preliminary data.</text>
</comment>
<keyword evidence="1" id="KW-1133">Transmembrane helix</keyword>
<proteinExistence type="predicted"/>
<dbReference type="Proteomes" id="UP001283361">
    <property type="component" value="Unassembled WGS sequence"/>
</dbReference>
<organism evidence="2 3">
    <name type="scientific">Elysia crispata</name>
    <name type="common">lettuce slug</name>
    <dbReference type="NCBI Taxonomy" id="231223"/>
    <lineage>
        <taxon>Eukaryota</taxon>
        <taxon>Metazoa</taxon>
        <taxon>Spiralia</taxon>
        <taxon>Lophotrochozoa</taxon>
        <taxon>Mollusca</taxon>
        <taxon>Gastropoda</taxon>
        <taxon>Heterobranchia</taxon>
        <taxon>Euthyneura</taxon>
        <taxon>Panpulmonata</taxon>
        <taxon>Sacoglossa</taxon>
        <taxon>Placobranchoidea</taxon>
        <taxon>Plakobranchidae</taxon>
        <taxon>Elysia</taxon>
    </lineage>
</organism>
<evidence type="ECO:0000313" key="2">
    <source>
        <dbReference type="EMBL" id="KAK3775810.1"/>
    </source>
</evidence>
<evidence type="ECO:0000256" key="1">
    <source>
        <dbReference type="SAM" id="Phobius"/>
    </source>
</evidence>
<keyword evidence="1" id="KW-0812">Transmembrane</keyword>
<feature type="transmembrane region" description="Helical" evidence="1">
    <location>
        <begin position="6"/>
        <end position="26"/>
    </location>
</feature>
<keyword evidence="1" id="KW-0472">Membrane</keyword>
<accession>A0AAE0ZUT7</accession>
<protein>
    <submittedName>
        <fullName evidence="2">Uncharacterized protein</fullName>
    </submittedName>
</protein>
<reference evidence="2" key="1">
    <citation type="journal article" date="2023" name="G3 (Bethesda)">
        <title>A reference genome for the long-term kleptoplast-retaining sea slug Elysia crispata morphotype clarki.</title>
        <authorList>
            <person name="Eastman K.E."/>
            <person name="Pendleton A.L."/>
            <person name="Shaikh M.A."/>
            <person name="Suttiyut T."/>
            <person name="Ogas R."/>
            <person name="Tomko P."/>
            <person name="Gavelis G."/>
            <person name="Widhalm J.R."/>
            <person name="Wisecaver J.H."/>
        </authorList>
    </citation>
    <scope>NUCLEOTIDE SEQUENCE</scope>
    <source>
        <strain evidence="2">ECLA1</strain>
    </source>
</reference>
<name>A0AAE0ZUT7_9GAST</name>
<gene>
    <name evidence="2" type="ORF">RRG08_002356</name>
</gene>
<dbReference type="AlphaFoldDB" id="A0AAE0ZUT7"/>
<evidence type="ECO:0000313" key="3">
    <source>
        <dbReference type="Proteomes" id="UP001283361"/>
    </source>
</evidence>
<dbReference type="EMBL" id="JAWDGP010003269">
    <property type="protein sequence ID" value="KAK3775810.1"/>
    <property type="molecule type" value="Genomic_DNA"/>
</dbReference>
<sequence length="221" mass="24304">MVQAILVEYVVVEQLAIMMLLILLVCRSGSVRGCDYDGDYSASICGIKAVNHYDGADYTAGVCGNKAVSHYNGADYTAGLCGIKAVSHYDDDDDDDDSDTGGVCRSGSVDGFNYDGDYTASRNVLVIAVTYSTKPHIIPYKMLTAFVHIPRIPTSASLLRDYNLYDLGYCDNSRRGAANDLLIRFACKGIYSVELDKEDMQNINGGRWNNKLSVWFNILKK</sequence>
<keyword evidence="3" id="KW-1185">Reference proteome</keyword>